<dbReference type="Proteomes" id="UP000675664">
    <property type="component" value="Unassembled WGS sequence"/>
</dbReference>
<comment type="caution">
    <text evidence="2">The sequence shown here is derived from an EMBL/GenBank/DDBJ whole genome shotgun (WGS) entry which is preliminary data.</text>
</comment>
<name>A0A8J7W5L5_9FIRM</name>
<proteinExistence type="predicted"/>
<keyword evidence="3" id="KW-1185">Reference proteome</keyword>
<feature type="domain" description="Transposase DDE" evidence="1">
    <location>
        <begin position="24"/>
        <end position="106"/>
    </location>
</feature>
<evidence type="ECO:0000313" key="3">
    <source>
        <dbReference type="Proteomes" id="UP000675664"/>
    </source>
</evidence>
<reference evidence="2" key="2">
    <citation type="submission" date="2021-04" db="EMBL/GenBank/DDBJ databases">
        <authorList>
            <person name="Liu J."/>
        </authorList>
    </citation>
    <scope>NUCLEOTIDE SEQUENCE</scope>
    <source>
        <strain evidence="2">BAD-6</strain>
    </source>
</reference>
<evidence type="ECO:0000313" key="2">
    <source>
        <dbReference type="EMBL" id="MBR0599523.1"/>
    </source>
</evidence>
<sequence>MTYYGVDGDYLKFRCPHVTGHCDCPFGSNWCSNSNYGLTTKINWKQNPRHYGYPYRGSKNWQKLYNSRTSVERMFFRMKDYLNLDNIRSKGILKAKEYALLNCIALVAGTIAVN</sequence>
<dbReference type="RefSeq" id="WP_264373312.1">
    <property type="nucleotide sequence ID" value="NZ_JAGSND010000014.1"/>
</dbReference>
<reference evidence="2" key="1">
    <citation type="submission" date="2021-04" db="EMBL/GenBank/DDBJ databases">
        <title>Sinoanaerobacter chloroacetimidivorans sp. nov., an obligate anaerobic bacterium isolated from anaerobic sludge.</title>
        <authorList>
            <person name="Bao Y."/>
        </authorList>
    </citation>
    <scope>NUCLEOTIDE SEQUENCE</scope>
    <source>
        <strain evidence="2">BAD-6</strain>
    </source>
</reference>
<organism evidence="2 3">
    <name type="scientific">Sinanaerobacter chloroacetimidivorans</name>
    <dbReference type="NCBI Taxonomy" id="2818044"/>
    <lineage>
        <taxon>Bacteria</taxon>
        <taxon>Bacillati</taxon>
        <taxon>Bacillota</taxon>
        <taxon>Clostridia</taxon>
        <taxon>Peptostreptococcales</taxon>
        <taxon>Anaerovoracaceae</taxon>
        <taxon>Sinanaerobacter</taxon>
    </lineage>
</organism>
<dbReference type="Pfam" id="PF13751">
    <property type="entry name" value="DDE_Tnp_1_6"/>
    <property type="match status" value="1"/>
</dbReference>
<gene>
    <name evidence="2" type="ORF">KCX82_16680</name>
</gene>
<dbReference type="InterPro" id="IPR025668">
    <property type="entry name" value="Tnp_DDE_dom"/>
</dbReference>
<dbReference type="EMBL" id="JAGSND010000014">
    <property type="protein sequence ID" value="MBR0599523.1"/>
    <property type="molecule type" value="Genomic_DNA"/>
</dbReference>
<dbReference type="AlphaFoldDB" id="A0A8J7W5L5"/>
<accession>A0A8J7W5L5</accession>
<evidence type="ECO:0000259" key="1">
    <source>
        <dbReference type="Pfam" id="PF13751"/>
    </source>
</evidence>
<protein>
    <submittedName>
        <fullName evidence="2">Transposase</fullName>
    </submittedName>
</protein>